<protein>
    <submittedName>
        <fullName evidence="6">Ectoine utilization protein EutE</fullName>
    </submittedName>
</protein>
<comment type="cofactor">
    <cofactor evidence="1">
        <name>Zn(2+)</name>
        <dbReference type="ChEBI" id="CHEBI:29105"/>
    </cofactor>
</comment>
<dbReference type="GO" id="GO:0016811">
    <property type="term" value="F:hydrolase activity, acting on carbon-nitrogen (but not peptide) bonds, in linear amides"/>
    <property type="evidence" value="ECO:0007669"/>
    <property type="project" value="InterPro"/>
</dbReference>
<dbReference type="InterPro" id="IPR055438">
    <property type="entry name" value="AstE_AspA_cat"/>
</dbReference>
<keyword evidence="7" id="KW-1185">Reference proteome</keyword>
<evidence type="ECO:0000256" key="3">
    <source>
        <dbReference type="ARBA" id="ARBA00022801"/>
    </source>
</evidence>
<evidence type="ECO:0000259" key="5">
    <source>
        <dbReference type="Pfam" id="PF24827"/>
    </source>
</evidence>
<dbReference type="SUPFAM" id="SSF53187">
    <property type="entry name" value="Zn-dependent exopeptidases"/>
    <property type="match status" value="1"/>
</dbReference>
<keyword evidence="2" id="KW-0479">Metal-binding</keyword>
<reference evidence="6 7" key="1">
    <citation type="submission" date="2018-06" db="EMBL/GenBank/DDBJ databases">
        <authorList>
            <consortium name="Pathogen Informatics"/>
            <person name="Doyle S."/>
        </authorList>
    </citation>
    <scope>NUCLEOTIDE SEQUENCE [LARGE SCALE GENOMIC DNA]</scope>
    <source>
        <strain evidence="6 7">NCTC11179</strain>
    </source>
</reference>
<gene>
    <name evidence="6" type="ORF">NCTC11179_02927</name>
</gene>
<dbReference type="Proteomes" id="UP000255024">
    <property type="component" value="Unassembled WGS sequence"/>
</dbReference>
<dbReference type="GO" id="GO:0046872">
    <property type="term" value="F:metal ion binding"/>
    <property type="evidence" value="ECO:0007669"/>
    <property type="project" value="UniProtKB-KW"/>
</dbReference>
<dbReference type="InterPro" id="IPR043795">
    <property type="entry name" value="N-alpha-Ac-DABA-like"/>
</dbReference>
<keyword evidence="4" id="KW-0862">Zinc</keyword>
<name>A0A378U354_MYROD</name>
<sequence length="318" mass="35479">MKILEEVILPGESKTLHLEIARLHTATKLKIPVIISRALEDGPTILFSAGLHGDELNGVDIVRQIVHQGLNRPKRGTIICIPVINIFGFINKTREFPDGRDLNRVFPGSKTGSLAGRFAYHILTHIIPHVDFVIDFHAGGQSRFNAPQLRIAMDDKAVLEPLAKIFHPPFLLYSNQITGSFRSACAKRGVKMLLFEGGKSLDINAEVSKMGVEGTKRVLRHFDMLREEIEVENRQEKMVIISQSVWIRAKQSGLMHDQVAVGTFVRKGEALAYISDPYGRENVMIKAPNSGYVINVNDSPIVYQGDAIFHLSKNSTHE</sequence>
<feature type="domain" description="Succinylglutamate desuccinylase/Aspartoacylase catalytic" evidence="5">
    <location>
        <begin position="41"/>
        <end position="221"/>
    </location>
</feature>
<accession>A0A378U354</accession>
<evidence type="ECO:0000256" key="2">
    <source>
        <dbReference type="ARBA" id="ARBA00022723"/>
    </source>
</evidence>
<dbReference type="CDD" id="cd06251">
    <property type="entry name" value="M14_ASTE_ASPA-like"/>
    <property type="match status" value="1"/>
</dbReference>
<evidence type="ECO:0000256" key="1">
    <source>
        <dbReference type="ARBA" id="ARBA00001947"/>
    </source>
</evidence>
<dbReference type="Gene3D" id="3.40.630.10">
    <property type="entry name" value="Zn peptidases"/>
    <property type="match status" value="1"/>
</dbReference>
<evidence type="ECO:0000256" key="4">
    <source>
        <dbReference type="ARBA" id="ARBA00022833"/>
    </source>
</evidence>
<evidence type="ECO:0000313" key="6">
    <source>
        <dbReference type="EMBL" id="STZ69421.1"/>
    </source>
</evidence>
<dbReference type="RefSeq" id="WP_115092165.1">
    <property type="nucleotide sequence ID" value="NZ_CP068107.1"/>
</dbReference>
<dbReference type="PIRSF" id="PIRSF039012">
    <property type="entry name" value="ASP"/>
    <property type="match status" value="1"/>
</dbReference>
<dbReference type="PANTHER" id="PTHR37326">
    <property type="entry name" value="BLL3975 PROTEIN"/>
    <property type="match status" value="1"/>
</dbReference>
<dbReference type="GO" id="GO:0016788">
    <property type="term" value="F:hydrolase activity, acting on ester bonds"/>
    <property type="evidence" value="ECO:0007669"/>
    <property type="project" value="InterPro"/>
</dbReference>
<dbReference type="Pfam" id="PF24827">
    <property type="entry name" value="AstE_AspA_cat"/>
    <property type="match status" value="1"/>
</dbReference>
<dbReference type="PANTHER" id="PTHR37326:SF2">
    <property type="entry name" value="SUCCINYLGLUTAMATE DESUCCINYLASE_ASPARTOACYLASE FAMILY PROTEIN"/>
    <property type="match status" value="1"/>
</dbReference>
<evidence type="ECO:0000313" key="7">
    <source>
        <dbReference type="Proteomes" id="UP000255024"/>
    </source>
</evidence>
<dbReference type="InterPro" id="IPR053138">
    <property type="entry name" value="N-alpha-Ac-DABA_deacetylase"/>
</dbReference>
<dbReference type="AlphaFoldDB" id="A0A378U354"/>
<organism evidence="6 7">
    <name type="scientific">Myroides odoratus</name>
    <name type="common">Flavobacterium odoratum</name>
    <dbReference type="NCBI Taxonomy" id="256"/>
    <lineage>
        <taxon>Bacteria</taxon>
        <taxon>Pseudomonadati</taxon>
        <taxon>Bacteroidota</taxon>
        <taxon>Flavobacteriia</taxon>
        <taxon>Flavobacteriales</taxon>
        <taxon>Flavobacteriaceae</taxon>
        <taxon>Myroides</taxon>
    </lineage>
</organism>
<dbReference type="EMBL" id="UGQL01000002">
    <property type="protein sequence ID" value="STZ69421.1"/>
    <property type="molecule type" value="Genomic_DNA"/>
</dbReference>
<proteinExistence type="predicted"/>
<keyword evidence="3" id="KW-0378">Hydrolase</keyword>